<dbReference type="PATRIC" id="fig|1423740.3.peg.2293"/>
<feature type="transmembrane region" description="Helical" evidence="1">
    <location>
        <begin position="42"/>
        <end position="60"/>
    </location>
</feature>
<evidence type="ECO:0000313" key="2">
    <source>
        <dbReference type="EMBL" id="KRL80656.1"/>
    </source>
</evidence>
<feature type="transmembrane region" description="Helical" evidence="1">
    <location>
        <begin position="119"/>
        <end position="139"/>
    </location>
</feature>
<name>A0A0R1THT0_9LACO</name>
<accession>A0A0R1THT0</accession>
<gene>
    <name evidence="2" type="ORF">FC36_GL002112</name>
</gene>
<dbReference type="EMBL" id="AZFH01000052">
    <property type="protein sequence ID" value="KRL80656.1"/>
    <property type="molecule type" value="Genomic_DNA"/>
</dbReference>
<keyword evidence="1" id="KW-0812">Transmembrane</keyword>
<comment type="caution">
    <text evidence="2">The sequence shown here is derived from an EMBL/GenBank/DDBJ whole genome shotgun (WGS) entry which is preliminary data.</text>
</comment>
<dbReference type="STRING" id="1423740.FC36_GL002112"/>
<reference evidence="2 3" key="1">
    <citation type="journal article" date="2015" name="Genome Announc.">
        <title>Expanding the biotechnology potential of lactobacilli through comparative genomics of 213 strains and associated genera.</title>
        <authorList>
            <person name="Sun Z."/>
            <person name="Harris H.M."/>
            <person name="McCann A."/>
            <person name="Guo C."/>
            <person name="Argimon S."/>
            <person name="Zhang W."/>
            <person name="Yang X."/>
            <person name="Jeffery I.B."/>
            <person name="Cooney J.C."/>
            <person name="Kagawa T.F."/>
            <person name="Liu W."/>
            <person name="Song Y."/>
            <person name="Salvetti E."/>
            <person name="Wrobel A."/>
            <person name="Rasinkangas P."/>
            <person name="Parkhill J."/>
            <person name="Rea M.C."/>
            <person name="O'Sullivan O."/>
            <person name="Ritari J."/>
            <person name="Douillard F.P."/>
            <person name="Paul Ross R."/>
            <person name="Yang R."/>
            <person name="Briner A.E."/>
            <person name="Felis G.E."/>
            <person name="de Vos W.M."/>
            <person name="Barrangou R."/>
            <person name="Klaenhammer T.R."/>
            <person name="Caufield P.W."/>
            <person name="Cui Y."/>
            <person name="Zhang H."/>
            <person name="O'Toole P.W."/>
        </authorList>
    </citation>
    <scope>NUCLEOTIDE SEQUENCE [LARGE SCALE GENOMIC DNA]</scope>
    <source>
        <strain evidence="2 3">DSM 15833</strain>
    </source>
</reference>
<evidence type="ECO:0000256" key="1">
    <source>
        <dbReference type="SAM" id="Phobius"/>
    </source>
</evidence>
<keyword evidence="1" id="KW-1133">Transmembrane helix</keyword>
<dbReference type="Proteomes" id="UP000051048">
    <property type="component" value="Unassembled WGS sequence"/>
</dbReference>
<evidence type="ECO:0000313" key="3">
    <source>
        <dbReference type="Proteomes" id="UP000051048"/>
    </source>
</evidence>
<sequence length="146" mass="16465">MTIATSFLGFLFSGILFGLVLPNWSELSQTAKNTSFSIPSWLLNLGICLSFIWLFLIIVFDSNEDEFFFRAIFHDKNGKRYAKYAKTITALMTAFSIVFFVFTVLSIIAIFTLKGALSIASFLVCSILVAMSVMSIFGLRKLWRVL</sequence>
<dbReference type="RefSeq" id="WP_025021089.1">
    <property type="nucleotide sequence ID" value="NZ_AZFH01000052.1"/>
</dbReference>
<dbReference type="AlphaFoldDB" id="A0A0R1THT0"/>
<protein>
    <submittedName>
        <fullName evidence="2">Uncharacterized protein</fullName>
    </submittedName>
</protein>
<proteinExistence type="predicted"/>
<feature type="transmembrane region" description="Helical" evidence="1">
    <location>
        <begin position="88"/>
        <end position="113"/>
    </location>
</feature>
<keyword evidence="1" id="KW-0472">Membrane</keyword>
<organism evidence="2 3">
    <name type="scientific">Ligilactobacillus equi DSM 15833 = JCM 10991</name>
    <dbReference type="NCBI Taxonomy" id="1423740"/>
    <lineage>
        <taxon>Bacteria</taxon>
        <taxon>Bacillati</taxon>
        <taxon>Bacillota</taxon>
        <taxon>Bacilli</taxon>
        <taxon>Lactobacillales</taxon>
        <taxon>Lactobacillaceae</taxon>
        <taxon>Ligilactobacillus</taxon>
    </lineage>
</organism>